<dbReference type="Pfam" id="PF00847">
    <property type="entry name" value="AP2"/>
    <property type="match status" value="1"/>
</dbReference>
<dbReference type="GO" id="GO:0003700">
    <property type="term" value="F:DNA-binding transcription factor activity"/>
    <property type="evidence" value="ECO:0007669"/>
    <property type="project" value="InterPro"/>
</dbReference>
<gene>
    <name evidence="12" type="ORF">RJ639_003187</name>
</gene>
<reference evidence="12" key="1">
    <citation type="submission" date="2022-12" db="EMBL/GenBank/DDBJ databases">
        <title>Draft genome assemblies for two species of Escallonia (Escalloniales).</title>
        <authorList>
            <person name="Chanderbali A."/>
            <person name="Dervinis C."/>
            <person name="Anghel I."/>
            <person name="Soltis D."/>
            <person name="Soltis P."/>
            <person name="Zapata F."/>
        </authorList>
    </citation>
    <scope>NUCLEOTIDE SEQUENCE</scope>
    <source>
        <strain evidence="12">UCBG64.0493</strain>
        <tissue evidence="12">Leaf</tissue>
    </source>
</reference>
<dbReference type="PROSITE" id="PS51032">
    <property type="entry name" value="AP2_ERF"/>
    <property type="match status" value="1"/>
</dbReference>
<keyword evidence="13" id="KW-1185">Reference proteome</keyword>
<evidence type="ECO:0000256" key="10">
    <source>
        <dbReference type="SAM" id="MobiDB-lite"/>
    </source>
</evidence>
<dbReference type="PANTHER" id="PTHR31241">
    <property type="entry name" value="DEHYDRATION-RESPONSIVE ELEMENT-BINDING PROTEIN 2C"/>
    <property type="match status" value="1"/>
</dbReference>
<organism evidence="12 13">
    <name type="scientific">Escallonia herrerae</name>
    <dbReference type="NCBI Taxonomy" id="1293975"/>
    <lineage>
        <taxon>Eukaryota</taxon>
        <taxon>Viridiplantae</taxon>
        <taxon>Streptophyta</taxon>
        <taxon>Embryophyta</taxon>
        <taxon>Tracheophyta</taxon>
        <taxon>Spermatophyta</taxon>
        <taxon>Magnoliopsida</taxon>
        <taxon>eudicotyledons</taxon>
        <taxon>Gunneridae</taxon>
        <taxon>Pentapetalae</taxon>
        <taxon>asterids</taxon>
        <taxon>campanulids</taxon>
        <taxon>Escalloniales</taxon>
        <taxon>Escalloniaceae</taxon>
        <taxon>Escallonia</taxon>
    </lineage>
</organism>
<comment type="similarity">
    <text evidence="9">Belongs to the AP2/ERF transcription factor family. ERF subfamily.</text>
</comment>
<evidence type="ECO:0000313" key="13">
    <source>
        <dbReference type="Proteomes" id="UP001188597"/>
    </source>
</evidence>
<comment type="caution">
    <text evidence="12">The sequence shown here is derived from an EMBL/GenBank/DDBJ whole genome shotgun (WGS) entry which is preliminary data.</text>
</comment>
<dbReference type="PANTHER" id="PTHR31241:SF62">
    <property type="entry name" value="DEHYDRATION-RESPONSIVE ELEMENT-BINDING PROTEIN 2D"/>
    <property type="match status" value="1"/>
</dbReference>
<accession>A0AA89AXS7</accession>
<feature type="compositionally biased region" description="Basic residues" evidence="10">
    <location>
        <begin position="68"/>
        <end position="80"/>
    </location>
</feature>
<evidence type="ECO:0000256" key="2">
    <source>
        <dbReference type="ARBA" id="ARBA00022821"/>
    </source>
</evidence>
<proteinExistence type="inferred from homology"/>
<feature type="region of interest" description="Disordered" evidence="10">
    <location>
        <begin position="59"/>
        <end position="84"/>
    </location>
</feature>
<evidence type="ECO:0000259" key="11">
    <source>
        <dbReference type="PROSITE" id="PS51032"/>
    </source>
</evidence>
<evidence type="ECO:0000256" key="8">
    <source>
        <dbReference type="ARBA" id="ARBA00023242"/>
    </source>
</evidence>
<evidence type="ECO:0000256" key="6">
    <source>
        <dbReference type="ARBA" id="ARBA00023159"/>
    </source>
</evidence>
<dbReference type="Proteomes" id="UP001188597">
    <property type="component" value="Unassembled WGS sequence"/>
</dbReference>
<evidence type="ECO:0000256" key="3">
    <source>
        <dbReference type="ARBA" id="ARBA00023015"/>
    </source>
</evidence>
<evidence type="ECO:0000256" key="4">
    <source>
        <dbReference type="ARBA" id="ARBA00023016"/>
    </source>
</evidence>
<dbReference type="CDD" id="cd00018">
    <property type="entry name" value="AP2"/>
    <property type="match status" value="1"/>
</dbReference>
<dbReference type="GO" id="GO:0005634">
    <property type="term" value="C:nucleus"/>
    <property type="evidence" value="ECO:0007669"/>
    <property type="project" value="UniProtKB-SubCell"/>
</dbReference>
<dbReference type="GO" id="GO:0000976">
    <property type="term" value="F:transcription cis-regulatory region binding"/>
    <property type="evidence" value="ECO:0007669"/>
    <property type="project" value="TreeGrafter"/>
</dbReference>
<sequence length="342" mass="37633">MPAEIFEGIIDMCLPDQASKLASLPSNNIKQKKSRSRRDGPNYVAETIAKWKEHNKKIDSLNGDRPVRKCPSKGSKKGCMKGKGGPENSHCNFRGVRQRTWGKWVAEIREPNRGSRLWLGTFPTALEAAHAYDEAARAMYGPSARLNLPGTYSLTESCSADSTTSTGYSEVCAPDDSKAHVDAREIIKHEDGEGESRLSGSWSAVSSEALTPSSVVKEEAPQYMDMAESTVPKTEQDNIQQLPVDDMFDMDELLGILDSGPLGDPGSRHDLSCNIGQSAGEQPPDMSYQWQNPDAKLLGTLHHMEQAPSGYSFDFLEPGRQEDCNFRLDELGIYDLVSNFGL</sequence>
<keyword evidence="6" id="KW-0010">Activator</keyword>
<evidence type="ECO:0000256" key="5">
    <source>
        <dbReference type="ARBA" id="ARBA00023125"/>
    </source>
</evidence>
<evidence type="ECO:0000256" key="7">
    <source>
        <dbReference type="ARBA" id="ARBA00023163"/>
    </source>
</evidence>
<dbReference type="GO" id="GO:0045893">
    <property type="term" value="P:positive regulation of DNA-templated transcription"/>
    <property type="evidence" value="ECO:0007669"/>
    <property type="project" value="TreeGrafter"/>
</dbReference>
<dbReference type="InterPro" id="IPR001471">
    <property type="entry name" value="AP2/ERF_dom"/>
</dbReference>
<evidence type="ECO:0000256" key="1">
    <source>
        <dbReference type="ARBA" id="ARBA00004123"/>
    </source>
</evidence>
<dbReference type="GO" id="GO:0006952">
    <property type="term" value="P:defense response"/>
    <property type="evidence" value="ECO:0007669"/>
    <property type="project" value="UniProtKB-KW"/>
</dbReference>
<dbReference type="InterPro" id="IPR036955">
    <property type="entry name" value="AP2/ERF_dom_sf"/>
</dbReference>
<feature type="domain" description="AP2/ERF" evidence="11">
    <location>
        <begin position="92"/>
        <end position="149"/>
    </location>
</feature>
<keyword evidence="5" id="KW-0238">DNA-binding</keyword>
<dbReference type="PRINTS" id="PR00367">
    <property type="entry name" value="ETHRSPELEMNT"/>
</dbReference>
<keyword evidence="7" id="KW-0804">Transcription</keyword>
<keyword evidence="4" id="KW-0346">Stress response</keyword>
<evidence type="ECO:0000256" key="9">
    <source>
        <dbReference type="ARBA" id="ARBA00024343"/>
    </source>
</evidence>
<dbReference type="EMBL" id="JAVXUP010000871">
    <property type="protein sequence ID" value="KAK3019515.1"/>
    <property type="molecule type" value="Genomic_DNA"/>
</dbReference>
<evidence type="ECO:0000313" key="12">
    <source>
        <dbReference type="EMBL" id="KAK3019515.1"/>
    </source>
</evidence>
<keyword evidence="8" id="KW-0539">Nucleus</keyword>
<dbReference type="InterPro" id="IPR016177">
    <property type="entry name" value="DNA-bd_dom_sf"/>
</dbReference>
<keyword evidence="2" id="KW-0611">Plant defense</keyword>
<dbReference type="FunFam" id="3.30.730.10:FF:000001">
    <property type="entry name" value="Ethylene-responsive transcription factor 2"/>
    <property type="match status" value="1"/>
</dbReference>
<dbReference type="SUPFAM" id="SSF54171">
    <property type="entry name" value="DNA-binding domain"/>
    <property type="match status" value="1"/>
</dbReference>
<keyword evidence="3" id="KW-0805">Transcription regulation</keyword>
<comment type="subcellular location">
    <subcellularLocation>
        <location evidence="1">Nucleus</location>
    </subcellularLocation>
</comment>
<dbReference type="SMART" id="SM00380">
    <property type="entry name" value="AP2"/>
    <property type="match status" value="1"/>
</dbReference>
<name>A0AA89AXS7_9ASTE</name>
<dbReference type="AlphaFoldDB" id="A0AA89AXS7"/>
<protein>
    <recommendedName>
        <fullName evidence="11">AP2/ERF domain-containing protein</fullName>
    </recommendedName>
</protein>
<dbReference type="Gene3D" id="3.30.730.10">
    <property type="entry name" value="AP2/ERF domain"/>
    <property type="match status" value="1"/>
</dbReference>